<keyword evidence="7" id="KW-1185">Reference proteome</keyword>
<dbReference type="OMA" id="MKHARNC"/>
<proteinExistence type="predicted"/>
<protein>
    <submittedName>
        <fullName evidence="6">Si:ch211-203k16.3</fullName>
    </submittedName>
</protein>
<dbReference type="CDD" id="cd00087">
    <property type="entry name" value="FReD"/>
    <property type="match status" value="1"/>
</dbReference>
<evidence type="ECO:0000256" key="2">
    <source>
        <dbReference type="ARBA" id="ARBA00022525"/>
    </source>
</evidence>
<dbReference type="PROSITE" id="PS00514">
    <property type="entry name" value="FIBRINOGEN_C_1"/>
    <property type="match status" value="1"/>
</dbReference>
<dbReference type="NCBIfam" id="NF040941">
    <property type="entry name" value="GGGWT_bact"/>
    <property type="match status" value="1"/>
</dbReference>
<feature type="domain" description="Fibrinogen C-terminal" evidence="5">
    <location>
        <begin position="28"/>
        <end position="246"/>
    </location>
</feature>
<dbReference type="SUPFAM" id="SSF56496">
    <property type="entry name" value="Fibrinogen C-terminal domain-like"/>
    <property type="match status" value="1"/>
</dbReference>
<organism evidence="6 7">
    <name type="scientific">Cynoglossus semilaevis</name>
    <name type="common">Tongue sole</name>
    <dbReference type="NCBI Taxonomy" id="244447"/>
    <lineage>
        <taxon>Eukaryota</taxon>
        <taxon>Metazoa</taxon>
        <taxon>Chordata</taxon>
        <taxon>Craniata</taxon>
        <taxon>Vertebrata</taxon>
        <taxon>Euteleostomi</taxon>
        <taxon>Actinopterygii</taxon>
        <taxon>Neopterygii</taxon>
        <taxon>Teleostei</taxon>
        <taxon>Neoteleostei</taxon>
        <taxon>Acanthomorphata</taxon>
        <taxon>Carangaria</taxon>
        <taxon>Pleuronectiformes</taxon>
        <taxon>Pleuronectoidei</taxon>
        <taxon>Cynoglossidae</taxon>
        <taxon>Cynoglossinae</taxon>
        <taxon>Cynoglossus</taxon>
    </lineage>
</organism>
<dbReference type="GO" id="GO:0005577">
    <property type="term" value="C:fibrinogen complex"/>
    <property type="evidence" value="ECO:0007669"/>
    <property type="project" value="TreeGrafter"/>
</dbReference>
<dbReference type="GO" id="GO:0070527">
    <property type="term" value="P:platelet aggregation"/>
    <property type="evidence" value="ECO:0007669"/>
    <property type="project" value="TreeGrafter"/>
</dbReference>
<dbReference type="GO" id="GO:0042730">
    <property type="term" value="P:fibrinolysis"/>
    <property type="evidence" value="ECO:0007669"/>
    <property type="project" value="TreeGrafter"/>
</dbReference>
<name>A0A3P8X4I7_CYNSE</name>
<evidence type="ECO:0000313" key="7">
    <source>
        <dbReference type="Proteomes" id="UP000265120"/>
    </source>
</evidence>
<evidence type="ECO:0000256" key="1">
    <source>
        <dbReference type="ARBA" id="ARBA00004613"/>
    </source>
</evidence>
<reference evidence="6" key="3">
    <citation type="submission" date="2025-09" db="UniProtKB">
        <authorList>
            <consortium name="Ensembl"/>
        </authorList>
    </citation>
    <scope>IDENTIFICATION</scope>
</reference>
<dbReference type="GO" id="GO:0005201">
    <property type="term" value="F:extracellular matrix structural constituent"/>
    <property type="evidence" value="ECO:0007669"/>
    <property type="project" value="TreeGrafter"/>
</dbReference>
<dbReference type="PANTHER" id="PTHR47221:SF5">
    <property type="entry name" value="FIBRINOGEN C-TERMINAL DOMAIN-CONTAINING PROTEIN"/>
    <property type="match status" value="1"/>
</dbReference>
<dbReference type="Gene3D" id="3.90.215.10">
    <property type="entry name" value="Gamma Fibrinogen, chain A, domain 1"/>
    <property type="match status" value="1"/>
</dbReference>
<reference evidence="6 7" key="1">
    <citation type="journal article" date="2014" name="Nat. Genet.">
        <title>Whole-genome sequence of a flatfish provides insights into ZW sex chromosome evolution and adaptation to a benthic lifestyle.</title>
        <authorList>
            <person name="Chen S."/>
            <person name="Zhang G."/>
            <person name="Shao C."/>
            <person name="Huang Q."/>
            <person name="Liu G."/>
            <person name="Zhang P."/>
            <person name="Song W."/>
            <person name="An N."/>
            <person name="Chalopin D."/>
            <person name="Volff J.N."/>
            <person name="Hong Y."/>
            <person name="Li Q."/>
            <person name="Sha Z."/>
            <person name="Zhou H."/>
            <person name="Xie M."/>
            <person name="Yu Q."/>
            <person name="Liu Y."/>
            <person name="Xiang H."/>
            <person name="Wang N."/>
            <person name="Wu K."/>
            <person name="Yang C."/>
            <person name="Zhou Q."/>
            <person name="Liao X."/>
            <person name="Yang L."/>
            <person name="Hu Q."/>
            <person name="Zhang J."/>
            <person name="Meng L."/>
            <person name="Jin L."/>
            <person name="Tian Y."/>
            <person name="Lian J."/>
            <person name="Yang J."/>
            <person name="Miao G."/>
            <person name="Liu S."/>
            <person name="Liang Z."/>
            <person name="Yan F."/>
            <person name="Li Y."/>
            <person name="Sun B."/>
            <person name="Zhang H."/>
            <person name="Zhang J."/>
            <person name="Zhu Y."/>
            <person name="Du M."/>
            <person name="Zhao Y."/>
            <person name="Schartl M."/>
            <person name="Tang Q."/>
            <person name="Wang J."/>
        </authorList>
    </citation>
    <scope>NUCLEOTIDE SEQUENCE</scope>
</reference>
<dbReference type="AlphaFoldDB" id="A0A3P8X4I7"/>
<evidence type="ECO:0000259" key="5">
    <source>
        <dbReference type="PROSITE" id="PS51406"/>
    </source>
</evidence>
<dbReference type="PROSITE" id="PS51406">
    <property type="entry name" value="FIBRINOGEN_C_2"/>
    <property type="match status" value="1"/>
</dbReference>
<dbReference type="InParanoid" id="A0A3P8X4I7"/>
<dbReference type="GO" id="GO:0030674">
    <property type="term" value="F:protein-macromolecule adaptor activity"/>
    <property type="evidence" value="ECO:0007669"/>
    <property type="project" value="TreeGrafter"/>
</dbReference>
<dbReference type="GO" id="GO:0034116">
    <property type="term" value="P:positive regulation of heterotypic cell-cell adhesion"/>
    <property type="evidence" value="ECO:0007669"/>
    <property type="project" value="TreeGrafter"/>
</dbReference>
<sequence length="246" mass="28112">YITPCEPYHFWTLLYVKQVLENGMCRLVATLNCPIDCASIYFNGVKRSGLYSVAPSLGGPSVDVYCDMDTDGGGWTVIQRRVDGSVSFDRSWEEYRHGFGDLHSEFWLGNDHIHELSSQGDYSLRIDLEDWSSKHMHALYQGFSIEDEDHQYRLHVSGHSGTAQDSFSWYHDKQSFTTPDSGNICAEISHGGWWYNQCFYANLNGVYYRGGHYTPKGRGPLGPDGIVWPSWKDSDYYSLRKVICRA</sequence>
<comment type="subcellular location">
    <subcellularLocation>
        <location evidence="1">Secreted</location>
    </subcellularLocation>
</comment>
<keyword evidence="3" id="KW-1015">Disulfide bond</keyword>
<dbReference type="GeneTree" id="ENSGT00940000164041"/>
<evidence type="ECO:0000256" key="4">
    <source>
        <dbReference type="ARBA" id="ARBA00023180"/>
    </source>
</evidence>
<keyword evidence="4" id="KW-0325">Glycoprotein</keyword>
<dbReference type="InterPro" id="IPR014716">
    <property type="entry name" value="Fibrinogen_a/b/g_C_1"/>
</dbReference>
<dbReference type="SMART" id="SM00186">
    <property type="entry name" value="FBG"/>
    <property type="match status" value="1"/>
</dbReference>
<dbReference type="InterPro" id="IPR020837">
    <property type="entry name" value="Fibrinogen_CS"/>
</dbReference>
<accession>A0A3P8X4I7</accession>
<dbReference type="Ensembl" id="ENSCSET00000032441.1">
    <property type="protein sequence ID" value="ENSCSEP00000032025.1"/>
    <property type="gene ID" value="ENSCSEG00000020554.1"/>
</dbReference>
<dbReference type="Proteomes" id="UP000265120">
    <property type="component" value="Chromosome 7"/>
</dbReference>
<dbReference type="PANTHER" id="PTHR47221">
    <property type="entry name" value="FIBRINOGEN ALPHA CHAIN"/>
    <property type="match status" value="1"/>
</dbReference>
<dbReference type="InterPro" id="IPR002181">
    <property type="entry name" value="Fibrinogen_a/b/g_C_dom"/>
</dbReference>
<dbReference type="STRING" id="244447.ENSCSEP00000032025"/>
<evidence type="ECO:0000313" key="6">
    <source>
        <dbReference type="Ensembl" id="ENSCSEP00000032025.1"/>
    </source>
</evidence>
<reference evidence="6" key="2">
    <citation type="submission" date="2025-08" db="UniProtKB">
        <authorList>
            <consortium name="Ensembl"/>
        </authorList>
    </citation>
    <scope>IDENTIFICATION</scope>
</reference>
<dbReference type="Pfam" id="PF00147">
    <property type="entry name" value="Fibrinogen_C"/>
    <property type="match status" value="1"/>
</dbReference>
<evidence type="ECO:0000256" key="3">
    <source>
        <dbReference type="ARBA" id="ARBA00023157"/>
    </source>
</evidence>
<dbReference type="InterPro" id="IPR036056">
    <property type="entry name" value="Fibrinogen-like_C"/>
</dbReference>
<dbReference type="InterPro" id="IPR037579">
    <property type="entry name" value="FIB_ANG-like"/>
</dbReference>
<keyword evidence="2" id="KW-0964">Secreted</keyword>
<dbReference type="GO" id="GO:0072377">
    <property type="term" value="P:blood coagulation, common pathway"/>
    <property type="evidence" value="ECO:0007669"/>
    <property type="project" value="TreeGrafter"/>
</dbReference>